<dbReference type="InterPro" id="IPR036388">
    <property type="entry name" value="WH-like_DNA-bd_sf"/>
</dbReference>
<evidence type="ECO:0000256" key="1">
    <source>
        <dbReference type="ARBA" id="ARBA00011046"/>
    </source>
</evidence>
<dbReference type="RefSeq" id="WP_262068431.1">
    <property type="nucleotide sequence ID" value="NZ_JAMXOC010000004.1"/>
</dbReference>
<evidence type="ECO:0000313" key="5">
    <source>
        <dbReference type="EMBL" id="MCP1109524.1"/>
    </source>
</evidence>
<dbReference type="SUPFAM" id="SSF46785">
    <property type="entry name" value="Winged helix' DNA-binding domain"/>
    <property type="match status" value="1"/>
</dbReference>
<dbReference type="PIRSF" id="PIRSF019455">
    <property type="entry name" value="CopR_AtkY"/>
    <property type="match status" value="1"/>
</dbReference>
<gene>
    <name evidence="5" type="ORF">NK118_04575</name>
</gene>
<keyword evidence="2" id="KW-0805">Transcription regulation</keyword>
<dbReference type="InterPro" id="IPR036390">
    <property type="entry name" value="WH_DNA-bd_sf"/>
</dbReference>
<evidence type="ECO:0000256" key="3">
    <source>
        <dbReference type="ARBA" id="ARBA00023125"/>
    </source>
</evidence>
<keyword evidence="4" id="KW-0804">Transcription</keyword>
<dbReference type="Gene3D" id="1.10.4040.10">
    <property type="entry name" value="Penicillinase repressor domain"/>
    <property type="match status" value="1"/>
</dbReference>
<proteinExistence type="inferred from homology"/>
<dbReference type="EMBL" id="JAMZFV010000004">
    <property type="protein sequence ID" value="MCP1109524.1"/>
    <property type="molecule type" value="Genomic_DNA"/>
</dbReference>
<organism evidence="5 6">
    <name type="scientific">Ohessyouella blattaphilus</name>
    <dbReference type="NCBI Taxonomy" id="2949333"/>
    <lineage>
        <taxon>Bacteria</taxon>
        <taxon>Bacillati</taxon>
        <taxon>Bacillota</taxon>
        <taxon>Clostridia</taxon>
        <taxon>Lachnospirales</taxon>
        <taxon>Lachnospiraceae</taxon>
        <taxon>Ohessyouella</taxon>
    </lineage>
</organism>
<accession>A0ABT1EFP3</accession>
<evidence type="ECO:0000256" key="4">
    <source>
        <dbReference type="ARBA" id="ARBA00023163"/>
    </source>
</evidence>
<comment type="similarity">
    <text evidence="1">Belongs to the BlaI transcriptional regulatory family.</text>
</comment>
<protein>
    <submittedName>
        <fullName evidence="5">BlaI/MecI/CopY family transcriptional regulator</fullName>
    </submittedName>
</protein>
<sequence>MAIIPHITESEWLIMHELWKESPLTAAQLVERVQAQKGLVATTIKTLLRRLISKSAVRFTIDENNAKLYYYFPNVTEEECIEKQSKHFLSLYYGGNVNKMLATFVDDSQLSGEEIDQLKDLLDAKKKTLEEE</sequence>
<dbReference type="Proteomes" id="UP001523565">
    <property type="component" value="Unassembled WGS sequence"/>
</dbReference>
<evidence type="ECO:0000313" key="6">
    <source>
        <dbReference type="Proteomes" id="UP001523565"/>
    </source>
</evidence>
<dbReference type="InterPro" id="IPR005650">
    <property type="entry name" value="BlaI_family"/>
</dbReference>
<name>A0ABT1EFP3_9FIRM</name>
<comment type="caution">
    <text evidence="5">The sequence shown here is derived from an EMBL/GenBank/DDBJ whole genome shotgun (WGS) entry which is preliminary data.</text>
</comment>
<keyword evidence="6" id="KW-1185">Reference proteome</keyword>
<reference evidence="5 6" key="1">
    <citation type="journal article" date="2022" name="Genome Biol. Evol.">
        <title>Host diet, physiology and behaviors set the stage for Lachnospiraceae cladogenesis.</title>
        <authorList>
            <person name="Vera-Ponce De Leon A."/>
            <person name="Schneider M."/>
            <person name="Jahnes B.C."/>
            <person name="Sadowski V."/>
            <person name="Camuy-Velez L.A."/>
            <person name="Duan J."/>
            <person name="Sabree Z.L."/>
        </authorList>
    </citation>
    <scope>NUCLEOTIDE SEQUENCE [LARGE SCALE GENOMIC DNA]</scope>
    <source>
        <strain evidence="5 6">PAL227</strain>
    </source>
</reference>
<evidence type="ECO:0000256" key="2">
    <source>
        <dbReference type="ARBA" id="ARBA00023015"/>
    </source>
</evidence>
<dbReference type="Pfam" id="PF03965">
    <property type="entry name" value="Penicillinase_R"/>
    <property type="match status" value="1"/>
</dbReference>
<keyword evidence="3" id="KW-0238">DNA-binding</keyword>
<dbReference type="Gene3D" id="1.10.10.10">
    <property type="entry name" value="Winged helix-like DNA-binding domain superfamily/Winged helix DNA-binding domain"/>
    <property type="match status" value="1"/>
</dbReference>